<keyword evidence="1" id="KW-0732">Signal</keyword>
<gene>
    <name evidence="2" type="ordered locus">AciPR4_0869</name>
</gene>
<dbReference type="SUPFAM" id="SSF51126">
    <property type="entry name" value="Pectin lyase-like"/>
    <property type="match status" value="2"/>
</dbReference>
<evidence type="ECO:0000313" key="2">
    <source>
        <dbReference type="EMBL" id="ADV81702.1"/>
    </source>
</evidence>
<dbReference type="AlphaFoldDB" id="E8V762"/>
<name>E8V762_TERSS</name>
<dbReference type="EMBL" id="CP002467">
    <property type="protein sequence ID" value="ADV81702.1"/>
    <property type="molecule type" value="Genomic_DNA"/>
</dbReference>
<dbReference type="KEGG" id="tsa:AciPR4_0869"/>
<accession>E8V762</accession>
<dbReference type="Proteomes" id="UP000006844">
    <property type="component" value="Chromosome"/>
</dbReference>
<organism evidence="2 3">
    <name type="scientific">Terriglobus saanensis (strain ATCC BAA-1853 / DSM 23119 / SP1PR4)</name>
    <dbReference type="NCBI Taxonomy" id="401053"/>
    <lineage>
        <taxon>Bacteria</taxon>
        <taxon>Pseudomonadati</taxon>
        <taxon>Acidobacteriota</taxon>
        <taxon>Terriglobia</taxon>
        <taxon>Terriglobales</taxon>
        <taxon>Acidobacteriaceae</taxon>
        <taxon>Terriglobus</taxon>
    </lineage>
</organism>
<dbReference type="InterPro" id="IPR006626">
    <property type="entry name" value="PbH1"/>
</dbReference>
<dbReference type="HOGENOM" id="CLU_606817_0_0_0"/>
<dbReference type="Gene3D" id="2.160.20.10">
    <property type="entry name" value="Single-stranded right-handed beta-helix, Pectin lyase-like"/>
    <property type="match status" value="1"/>
</dbReference>
<protein>
    <submittedName>
        <fullName evidence="2">Uncharacterized protein</fullName>
    </submittedName>
</protein>
<sequence>MLIRTFVLIMLATFASSSSFLGQAIVSNPSSSQTISQPTSTSLGVNKLNNIYYVNQWCATSGVLDDTCFRRAIADISSSCSDATNSCSSGGGTPQDAKYIAELIVPPGSYNFSSPVVIPRGMNIAIHGAQTGVYGSRISGGSNDFIVRADDVDIKNLAFVGNKSNTAITLGVPEFAIFDTHINNCWFAGVGVGIRLVNAGGLDLSHNTFDSGTSYGIYSNQSEGDVMANYVIADDLRGFQQISTVSITGPSPGTANYQGYTFSGIFDNSVQSSASISLTRIIGAKISGIFTQNHYQDISISGSSAVVISNFHVYNPGQTSIFINQSNGVNTSNGVIFNSGTLEGGTPSISVVGSANTTVAGITSVNGGSAHASYGLSIDSASGASRIYGNNFNAQTVDTYNVQDPTALFEIKGALSATSVVAGNGYSGTATVGGCSIKIVSGIVVSTFGCN</sequence>
<feature type="signal peptide" evidence="1">
    <location>
        <begin position="1"/>
        <end position="24"/>
    </location>
</feature>
<evidence type="ECO:0000313" key="3">
    <source>
        <dbReference type="Proteomes" id="UP000006844"/>
    </source>
</evidence>
<dbReference type="SMART" id="SM00710">
    <property type="entry name" value="PbH1"/>
    <property type="match status" value="4"/>
</dbReference>
<dbReference type="InterPro" id="IPR012334">
    <property type="entry name" value="Pectin_lyas_fold"/>
</dbReference>
<feature type="chain" id="PRO_5003232962" evidence="1">
    <location>
        <begin position="25"/>
        <end position="451"/>
    </location>
</feature>
<evidence type="ECO:0000256" key="1">
    <source>
        <dbReference type="SAM" id="SignalP"/>
    </source>
</evidence>
<reference evidence="2 3" key="1">
    <citation type="journal article" date="2012" name="Stand. Genomic Sci.">
        <title>Complete genome sequence of Terriglobus saanensis type strain SP1PR4(T), an Acidobacteria from tundra soil.</title>
        <authorList>
            <person name="Rawat S.R."/>
            <person name="Mannisto M.K."/>
            <person name="Starovoytov V."/>
            <person name="Goodwin L."/>
            <person name="Nolan M."/>
            <person name="Hauser L."/>
            <person name="Land M."/>
            <person name="Davenport K.W."/>
            <person name="Woyke T."/>
            <person name="Haggblom M.M."/>
        </authorList>
    </citation>
    <scope>NUCLEOTIDE SEQUENCE</scope>
    <source>
        <strain evidence="3">ATCC BAA-1853 / DSM 23119 / SP1PR4</strain>
    </source>
</reference>
<dbReference type="InterPro" id="IPR011050">
    <property type="entry name" value="Pectin_lyase_fold/virulence"/>
</dbReference>
<proteinExistence type="predicted"/>
<keyword evidence="3" id="KW-1185">Reference proteome</keyword>